<accession>A0A171A9M3</accession>
<dbReference type="RefSeq" id="WP_068704558.1">
    <property type="nucleotide sequence ID" value="NZ_BDCR01000003.1"/>
</dbReference>
<dbReference type="OrthoDB" id="9803461at2"/>
<dbReference type="PANTHER" id="PTHR43772:SF2">
    <property type="entry name" value="PUTATIVE (AFU_ORTHOLOGUE AFUA_2G04480)-RELATED"/>
    <property type="match status" value="1"/>
</dbReference>
<evidence type="ECO:0000256" key="3">
    <source>
        <dbReference type="ARBA" id="ARBA00022729"/>
    </source>
</evidence>
<feature type="domain" description="CBM6" evidence="10">
    <location>
        <begin position="321"/>
        <end position="441"/>
    </location>
</feature>
<dbReference type="SMART" id="SM00606">
    <property type="entry name" value="CBD_IV"/>
    <property type="match status" value="1"/>
</dbReference>
<dbReference type="InterPro" id="IPR052176">
    <property type="entry name" value="Glycosyl_Hydrlase_43_Enz"/>
</dbReference>
<name>A0A171A9M3_9BACT</name>
<dbReference type="Pfam" id="PF04616">
    <property type="entry name" value="Glyco_hydro_43"/>
    <property type="match status" value="1"/>
</dbReference>
<evidence type="ECO:0000313" key="12">
    <source>
        <dbReference type="Proteomes" id="UP000076586"/>
    </source>
</evidence>
<dbReference type="GO" id="GO:0030246">
    <property type="term" value="F:carbohydrate binding"/>
    <property type="evidence" value="ECO:0007669"/>
    <property type="project" value="InterPro"/>
</dbReference>
<evidence type="ECO:0000256" key="4">
    <source>
        <dbReference type="ARBA" id="ARBA00022801"/>
    </source>
</evidence>
<dbReference type="PROSITE" id="PS51175">
    <property type="entry name" value="CBM6"/>
    <property type="match status" value="1"/>
</dbReference>
<evidence type="ECO:0000256" key="7">
    <source>
        <dbReference type="PIRSR" id="PIRSR606710-2"/>
    </source>
</evidence>
<gene>
    <name evidence="11" type="ORF">PJIAN_3752</name>
</gene>
<dbReference type="Pfam" id="PF03422">
    <property type="entry name" value="CBM_6"/>
    <property type="match status" value="1"/>
</dbReference>
<evidence type="ECO:0000313" key="11">
    <source>
        <dbReference type="EMBL" id="GAT63423.1"/>
    </source>
</evidence>
<keyword evidence="2" id="KW-0624">Polysaccharide degradation</keyword>
<dbReference type="InterPro" id="IPR023296">
    <property type="entry name" value="Glyco_hydro_beta-prop_sf"/>
</dbReference>
<dbReference type="GO" id="GO:0045493">
    <property type="term" value="P:xylan catabolic process"/>
    <property type="evidence" value="ECO:0007669"/>
    <property type="project" value="UniProtKB-KW"/>
</dbReference>
<dbReference type="Gene3D" id="2.115.10.20">
    <property type="entry name" value="Glycosyl hydrolase domain, family 43"/>
    <property type="match status" value="1"/>
</dbReference>
<dbReference type="CDD" id="cd08990">
    <property type="entry name" value="GH43_AXH_like"/>
    <property type="match status" value="1"/>
</dbReference>
<sequence>MKNNKMKLIFGVMLGLLAVSFVNAQNPIIRNQFSADPTARVFNGKVYLYPSHDIPTPQDKNLRKDWFCMADYHVFSSDNLTDWTDHGVIVTQTKVPWLTKINYDMWAPDCVFKNGKYYFYFPVGGRVGVATADKPEGPYTVLDKPVEGIRGIDPCVLLDKDGKAYIFTAMGRISVAKLKDNMIEVDGPVQTIANLPTKGLIEGPFAMERNGKYYLTYPHVANQIERLEYAMSDSPMGPYQPVGVIMDESPSNCWTNHHSIVNYKNQWYLFYHDRDYSPKFDKNRSVRVDSLTFNADGTIKKVIPTFRGVGLSDATKEIQLDRYSKISEKGASIALLDTADTFKGWKTIFDAQGAWVQYNAVNFAKKGGKSLQVRALSATGGSLQLKLNDVNGVVVAKINVPKSSAWTTIKVPVSAVKKGVYNLCVVSQDSKPVEVDWIRFE</sequence>
<dbReference type="Gene3D" id="2.60.120.260">
    <property type="entry name" value="Galactose-binding domain-like"/>
    <property type="match status" value="1"/>
</dbReference>
<dbReference type="SUPFAM" id="SSF75005">
    <property type="entry name" value="Arabinanase/levansucrase/invertase"/>
    <property type="match status" value="1"/>
</dbReference>
<evidence type="ECO:0000259" key="10">
    <source>
        <dbReference type="PROSITE" id="PS51175"/>
    </source>
</evidence>
<dbReference type="InterPro" id="IPR006710">
    <property type="entry name" value="Glyco_hydro_43"/>
</dbReference>
<dbReference type="CDD" id="cd04084">
    <property type="entry name" value="CBM6_xylanase-like"/>
    <property type="match status" value="1"/>
</dbReference>
<reference evidence="12" key="1">
    <citation type="submission" date="2016-04" db="EMBL/GenBank/DDBJ databases">
        <title>Draft genome sequence of Paludibacter jiangxiensis strain NM7.</title>
        <authorList>
            <person name="Qiu Y."/>
            <person name="Matsuura N."/>
            <person name="Ohashi A."/>
            <person name="Tourlousse M.D."/>
            <person name="Sekiguchi Y."/>
        </authorList>
    </citation>
    <scope>NUCLEOTIDE SEQUENCE [LARGE SCALE GENOMIC DNA]</scope>
    <source>
        <strain evidence="12">NM7</strain>
    </source>
</reference>
<feature type="chain" id="PRO_5007905190" evidence="9">
    <location>
        <begin position="25"/>
        <end position="441"/>
    </location>
</feature>
<keyword evidence="3 9" id="KW-0732">Signal</keyword>
<dbReference type="Proteomes" id="UP000076586">
    <property type="component" value="Unassembled WGS sequence"/>
</dbReference>
<feature type="signal peptide" evidence="9">
    <location>
        <begin position="1"/>
        <end position="24"/>
    </location>
</feature>
<feature type="site" description="Important for catalytic activity, responsible for pKa modulation of the active site Glu and correct orientation of both the proton donor and substrate" evidence="7">
    <location>
        <position position="153"/>
    </location>
</feature>
<proteinExistence type="inferred from homology"/>
<keyword evidence="4 8" id="KW-0378">Hydrolase</keyword>
<keyword evidence="5" id="KW-0119">Carbohydrate metabolism</keyword>
<evidence type="ECO:0000256" key="1">
    <source>
        <dbReference type="ARBA" id="ARBA00009865"/>
    </source>
</evidence>
<dbReference type="EMBL" id="BDCR01000003">
    <property type="protein sequence ID" value="GAT63423.1"/>
    <property type="molecule type" value="Genomic_DNA"/>
</dbReference>
<evidence type="ECO:0000256" key="2">
    <source>
        <dbReference type="ARBA" id="ARBA00022651"/>
    </source>
</evidence>
<dbReference type="InterPro" id="IPR008979">
    <property type="entry name" value="Galactose-bd-like_sf"/>
</dbReference>
<evidence type="ECO:0000256" key="9">
    <source>
        <dbReference type="SAM" id="SignalP"/>
    </source>
</evidence>
<dbReference type="AlphaFoldDB" id="A0A171A9M3"/>
<evidence type="ECO:0000256" key="5">
    <source>
        <dbReference type="ARBA" id="ARBA00023277"/>
    </source>
</evidence>
<dbReference type="InterPro" id="IPR006584">
    <property type="entry name" value="Cellulose-bd_IV"/>
</dbReference>
<dbReference type="PANTHER" id="PTHR43772">
    <property type="entry name" value="ENDO-1,4-BETA-XYLANASE"/>
    <property type="match status" value="1"/>
</dbReference>
<organism evidence="11 12">
    <name type="scientific">Paludibacter jiangxiensis</name>
    <dbReference type="NCBI Taxonomy" id="681398"/>
    <lineage>
        <taxon>Bacteria</taxon>
        <taxon>Pseudomonadati</taxon>
        <taxon>Bacteroidota</taxon>
        <taxon>Bacteroidia</taxon>
        <taxon>Bacteroidales</taxon>
        <taxon>Paludibacteraceae</taxon>
        <taxon>Paludibacter</taxon>
    </lineage>
</organism>
<comment type="similarity">
    <text evidence="1 8">Belongs to the glycosyl hydrolase 43 family.</text>
</comment>
<dbReference type="STRING" id="681398.PJIAN_3752"/>
<keyword evidence="12" id="KW-1185">Reference proteome</keyword>
<evidence type="ECO:0000256" key="8">
    <source>
        <dbReference type="RuleBase" id="RU361187"/>
    </source>
</evidence>
<dbReference type="InterPro" id="IPR005084">
    <property type="entry name" value="CBM6"/>
</dbReference>
<keyword evidence="6 8" id="KW-0326">Glycosidase</keyword>
<evidence type="ECO:0000256" key="6">
    <source>
        <dbReference type="ARBA" id="ARBA00023295"/>
    </source>
</evidence>
<dbReference type="GO" id="GO:0004553">
    <property type="term" value="F:hydrolase activity, hydrolyzing O-glycosyl compounds"/>
    <property type="evidence" value="ECO:0007669"/>
    <property type="project" value="InterPro"/>
</dbReference>
<keyword evidence="2" id="KW-0858">Xylan degradation</keyword>
<reference evidence="12" key="2">
    <citation type="journal article" date="2017" name="Genome Announc.">
        <title>Draft genome sequence of Paludibacter jiangxiensis NM7(T), a propionate-producing fermentative bacterium.</title>
        <authorList>
            <person name="Qiu Y.-L."/>
            <person name="Tourlousse D.M."/>
            <person name="Matsuura N."/>
            <person name="Ohashi A."/>
            <person name="Sekiguchi Y."/>
        </authorList>
    </citation>
    <scope>NUCLEOTIDE SEQUENCE [LARGE SCALE GENOMIC DNA]</scope>
    <source>
        <strain evidence="12">NM7</strain>
    </source>
</reference>
<dbReference type="SUPFAM" id="SSF49785">
    <property type="entry name" value="Galactose-binding domain-like"/>
    <property type="match status" value="1"/>
</dbReference>
<comment type="caution">
    <text evidence="11">The sequence shown here is derived from an EMBL/GenBank/DDBJ whole genome shotgun (WGS) entry which is preliminary data.</text>
</comment>
<protein>
    <submittedName>
        <fullName evidence="11">Carbohydrate binding module, family 6</fullName>
    </submittedName>
</protein>